<dbReference type="Pfam" id="PF13424">
    <property type="entry name" value="TPR_12"/>
    <property type="match status" value="1"/>
</dbReference>
<gene>
    <name evidence="4" type="ORF">EDS130_LOCUS39058</name>
</gene>
<dbReference type="EMBL" id="CAJNOJ010000425">
    <property type="protein sequence ID" value="CAF1443757.1"/>
    <property type="molecule type" value="Genomic_DNA"/>
</dbReference>
<dbReference type="Proteomes" id="UP000663852">
    <property type="component" value="Unassembled WGS sequence"/>
</dbReference>
<dbReference type="SMART" id="SM00028">
    <property type="entry name" value="TPR"/>
    <property type="match status" value="4"/>
</dbReference>
<evidence type="ECO:0000313" key="5">
    <source>
        <dbReference type="Proteomes" id="UP000663852"/>
    </source>
</evidence>
<dbReference type="AlphaFoldDB" id="A0A815P3R3"/>
<comment type="caution">
    <text evidence="4">The sequence shown here is derived from an EMBL/GenBank/DDBJ whole genome shotgun (WGS) entry which is preliminary data.</text>
</comment>
<dbReference type="Pfam" id="PF13181">
    <property type="entry name" value="TPR_8"/>
    <property type="match status" value="1"/>
</dbReference>
<dbReference type="Gene3D" id="3.90.176.10">
    <property type="entry name" value="Toxin ADP-ribosyltransferase, Chain A, domain 1"/>
    <property type="match status" value="1"/>
</dbReference>
<dbReference type="PANTHER" id="PTHR45641">
    <property type="entry name" value="TETRATRICOPEPTIDE REPEAT PROTEIN (AFU_ORTHOLOGUE AFUA_6G03870)"/>
    <property type="match status" value="1"/>
</dbReference>
<dbReference type="PROSITE" id="PS50005">
    <property type="entry name" value="TPR"/>
    <property type="match status" value="1"/>
</dbReference>
<feature type="repeat" description="TPR" evidence="3">
    <location>
        <begin position="494"/>
        <end position="527"/>
    </location>
</feature>
<dbReference type="SUPFAM" id="SSF48452">
    <property type="entry name" value="TPR-like"/>
    <property type="match status" value="2"/>
</dbReference>
<dbReference type="InterPro" id="IPR011990">
    <property type="entry name" value="TPR-like_helical_dom_sf"/>
</dbReference>
<protein>
    <submittedName>
        <fullName evidence="4">Uncharacterized protein</fullName>
    </submittedName>
</protein>
<dbReference type="PROSITE" id="PS51996">
    <property type="entry name" value="TR_MART"/>
    <property type="match status" value="1"/>
</dbReference>
<dbReference type="PANTHER" id="PTHR45641:SF1">
    <property type="entry name" value="AAA+ ATPASE DOMAIN-CONTAINING PROTEIN"/>
    <property type="match status" value="1"/>
</dbReference>
<proteinExistence type="predicted"/>
<sequence>MDDKQSAIIDKDSNVQKAALSSRRRRVDDYYLLWMDTMIDESNKDHQSVLEQLHSFINDIEICTNEQKCMEFINENDDRKIFLIISECLAQHLLSEIHEKSQVIGIYLLSHNRSNDEELMKKWNKIQRLYTSTTSICKMLQPVVKQYDHNSVNMSYIPENENLNQLEANFMYTQLFKEILLEIEYDEHSIKFLTTYWRKLFADNKVKLKLIDEFDRDYCSEKAIEWYTRDCFIYRMLNQSLREFDSENLMNMSFFLRDIHMQIQELHRKQVNGYNGKPFLVYRGQRLSKVDFEKLLKTKGGLISFNSFLSTSRDPEVSSRFANGAIVNTDTVGVLFQIPIDPTIVSTPFASIREVSFFLEEEILFSMHAVFRVQEIKEPTHENPWYEVELKLTNEDNDKQLHTLTQYMRNRTRAPTGWRRLATLLLEIDQLEAAEAIYGVLLNGTSNDRNIAFYCIQLGAIKDRQGDYEAALWCYEKALATTEKILPLNYEYLAACYNNIGSVYNNMKDYSRALSLYTKSNEILQRILPENHPNMSASYNNIANVYRIMEEYSKAGLFFEKGLEILRKSLPSNHPLIARSLSNNSAIYYIMEDYSKALSYLEQARDICIRSLPPGHVEFQNIEGGLKAIKQKLNNKI</sequence>
<dbReference type="SUPFAM" id="SSF56399">
    <property type="entry name" value="ADP-ribosylation"/>
    <property type="match status" value="1"/>
</dbReference>
<dbReference type="InterPro" id="IPR019734">
    <property type="entry name" value="TPR_rpt"/>
</dbReference>
<keyword evidence="2 3" id="KW-0802">TPR repeat</keyword>
<accession>A0A815P3R3</accession>
<evidence type="ECO:0000256" key="1">
    <source>
        <dbReference type="ARBA" id="ARBA00022737"/>
    </source>
</evidence>
<dbReference type="Gene3D" id="1.25.40.10">
    <property type="entry name" value="Tetratricopeptide repeat domain"/>
    <property type="match status" value="1"/>
</dbReference>
<evidence type="ECO:0000313" key="4">
    <source>
        <dbReference type="EMBL" id="CAF1443757.1"/>
    </source>
</evidence>
<keyword evidence="1" id="KW-0677">Repeat</keyword>
<dbReference type="Pfam" id="PF13374">
    <property type="entry name" value="TPR_10"/>
    <property type="match status" value="1"/>
</dbReference>
<reference evidence="4" key="1">
    <citation type="submission" date="2021-02" db="EMBL/GenBank/DDBJ databases">
        <authorList>
            <person name="Nowell W R."/>
        </authorList>
    </citation>
    <scope>NUCLEOTIDE SEQUENCE</scope>
</reference>
<evidence type="ECO:0000256" key="2">
    <source>
        <dbReference type="ARBA" id="ARBA00022803"/>
    </source>
</evidence>
<organism evidence="4 5">
    <name type="scientific">Adineta ricciae</name>
    <name type="common">Rotifer</name>
    <dbReference type="NCBI Taxonomy" id="249248"/>
    <lineage>
        <taxon>Eukaryota</taxon>
        <taxon>Metazoa</taxon>
        <taxon>Spiralia</taxon>
        <taxon>Gnathifera</taxon>
        <taxon>Rotifera</taxon>
        <taxon>Eurotatoria</taxon>
        <taxon>Bdelloidea</taxon>
        <taxon>Adinetida</taxon>
        <taxon>Adinetidae</taxon>
        <taxon>Adineta</taxon>
    </lineage>
</organism>
<evidence type="ECO:0000256" key="3">
    <source>
        <dbReference type="PROSITE-ProRule" id="PRU00339"/>
    </source>
</evidence>
<name>A0A815P3R3_ADIRI</name>